<protein>
    <recommendedName>
        <fullName evidence="2">PepSY domain-containing protein</fullName>
    </recommendedName>
</protein>
<evidence type="ECO:0000313" key="4">
    <source>
        <dbReference type="Proteomes" id="UP000464524"/>
    </source>
</evidence>
<dbReference type="RefSeq" id="WP_160178779.1">
    <property type="nucleotide sequence ID" value="NZ_CP047656.1"/>
</dbReference>
<dbReference type="AlphaFoldDB" id="A0A857JK16"/>
<keyword evidence="4" id="KW-1185">Reference proteome</keyword>
<feature type="chain" id="PRO_5032762970" description="PepSY domain-containing protein" evidence="1">
    <location>
        <begin position="27"/>
        <end position="91"/>
    </location>
</feature>
<proteinExistence type="predicted"/>
<gene>
    <name evidence="3" type="ORF">FX988_01206</name>
</gene>
<sequence>MKHIAKNTLFVLFISLSSGFLGHAYAQSDNAKIDKNQAAQKAQQQVQGRVLKVDQSKNKYRVKVLQKSGRVVNVDVDKRSGRVVKSGKKDD</sequence>
<dbReference type="EMBL" id="CP047656">
    <property type="protein sequence ID" value="QHJ10984.1"/>
    <property type="molecule type" value="Genomic_DNA"/>
</dbReference>
<accession>A0A857JK16</accession>
<feature type="domain" description="PepSY" evidence="2">
    <location>
        <begin position="16"/>
        <end position="86"/>
    </location>
</feature>
<feature type="signal peptide" evidence="1">
    <location>
        <begin position="1"/>
        <end position="26"/>
    </location>
</feature>
<dbReference type="InterPro" id="IPR025711">
    <property type="entry name" value="PepSY"/>
</dbReference>
<dbReference type="Gene3D" id="3.10.450.40">
    <property type="match status" value="1"/>
</dbReference>
<organism evidence="3 4">
    <name type="scientific">Paraglaciecola mesophila</name>
    <dbReference type="NCBI Taxonomy" id="197222"/>
    <lineage>
        <taxon>Bacteria</taxon>
        <taxon>Pseudomonadati</taxon>
        <taxon>Pseudomonadota</taxon>
        <taxon>Gammaproteobacteria</taxon>
        <taxon>Alteromonadales</taxon>
        <taxon>Alteromonadaceae</taxon>
        <taxon>Paraglaciecola</taxon>
    </lineage>
</organism>
<keyword evidence="1" id="KW-0732">Signal</keyword>
<evidence type="ECO:0000313" key="3">
    <source>
        <dbReference type="EMBL" id="QHJ10984.1"/>
    </source>
</evidence>
<dbReference type="OrthoDB" id="6196800at2"/>
<name>A0A857JK16_9ALTE</name>
<evidence type="ECO:0000259" key="2">
    <source>
        <dbReference type="Pfam" id="PF13670"/>
    </source>
</evidence>
<dbReference type="Proteomes" id="UP000464524">
    <property type="component" value="Chromosome"/>
</dbReference>
<reference evidence="3 4" key="1">
    <citation type="submission" date="2019-12" db="EMBL/GenBank/DDBJ databases">
        <title>Genome sequencing and assembly of endphytes of Porphyra tenera.</title>
        <authorList>
            <person name="Park J.M."/>
            <person name="Shin R."/>
            <person name="Jo S.H."/>
        </authorList>
    </citation>
    <scope>NUCLEOTIDE SEQUENCE [LARGE SCALE GENOMIC DNA]</scope>
    <source>
        <strain evidence="3 4">GPM4</strain>
    </source>
</reference>
<evidence type="ECO:0000256" key="1">
    <source>
        <dbReference type="SAM" id="SignalP"/>
    </source>
</evidence>
<dbReference type="Pfam" id="PF13670">
    <property type="entry name" value="PepSY_2"/>
    <property type="match status" value="1"/>
</dbReference>
<dbReference type="KEGG" id="pmes:FX988_01206"/>